<dbReference type="InterPro" id="IPR012677">
    <property type="entry name" value="Nucleotide-bd_a/b_plait_sf"/>
</dbReference>
<dbReference type="EMBL" id="BDEQ01000001">
    <property type="protein sequence ID" value="GAT95350.1"/>
    <property type="molecule type" value="Genomic_DNA"/>
</dbReference>
<proteinExistence type="inferred from homology"/>
<dbReference type="InterPro" id="IPR000504">
    <property type="entry name" value="RRM_dom"/>
</dbReference>
<reference evidence="8 9" key="1">
    <citation type="submission" date="2016-05" db="EMBL/GenBank/DDBJ databases">
        <title>First whole genome sequencing of Entamoeba histolytica HM1:IMSS-clone-6.</title>
        <authorList>
            <person name="Mukherjee Avik.K."/>
            <person name="Izumyama S."/>
            <person name="Nakada-Tsukui K."/>
            <person name="Nozaki T."/>
        </authorList>
    </citation>
    <scope>NUCLEOTIDE SEQUENCE [LARGE SCALE GENOMIC DNA]</scope>
    <source>
        <strain evidence="8 9">HM1:IMSS clone 6</strain>
    </source>
</reference>
<dbReference type="AlphaFoldDB" id="A0A5K1V2P7"/>
<dbReference type="VEuPathDB" id="AmoebaDB:EHI5A_067250"/>
<dbReference type="Pfam" id="PF00076">
    <property type="entry name" value="RRM_1"/>
    <property type="match status" value="1"/>
</dbReference>
<dbReference type="GO" id="GO:0034462">
    <property type="term" value="P:small-subunit processome assembly"/>
    <property type="evidence" value="ECO:0007669"/>
    <property type="project" value="TreeGrafter"/>
</dbReference>
<dbReference type="InterPro" id="IPR039119">
    <property type="entry name" value="ABT1/Esf2"/>
</dbReference>
<feature type="compositionally biased region" description="Acidic residues" evidence="6">
    <location>
        <begin position="1"/>
        <end position="33"/>
    </location>
</feature>
<organism evidence="8 9">
    <name type="scientific">Entamoeba histolytica</name>
    <dbReference type="NCBI Taxonomy" id="5759"/>
    <lineage>
        <taxon>Eukaryota</taxon>
        <taxon>Amoebozoa</taxon>
        <taxon>Evosea</taxon>
        <taxon>Archamoebae</taxon>
        <taxon>Mastigamoebida</taxon>
        <taxon>Entamoebidae</taxon>
        <taxon>Entamoeba</taxon>
    </lineage>
</organism>
<dbReference type="GO" id="GO:0000480">
    <property type="term" value="P:endonucleolytic cleavage in 5'-ETS of tricistronic rRNA transcript (SSU-rRNA, 5.8S rRNA, LSU-rRNA)"/>
    <property type="evidence" value="ECO:0007669"/>
    <property type="project" value="TreeGrafter"/>
</dbReference>
<name>A0A5K1V2P7_ENTHI</name>
<evidence type="ECO:0000256" key="5">
    <source>
        <dbReference type="PROSITE-ProRule" id="PRU00176"/>
    </source>
</evidence>
<dbReference type="VEuPathDB" id="AmoebaDB:EHI_174110"/>
<dbReference type="Proteomes" id="UP000078387">
    <property type="component" value="Unassembled WGS sequence"/>
</dbReference>
<dbReference type="Gene3D" id="3.30.70.330">
    <property type="match status" value="1"/>
</dbReference>
<feature type="compositionally biased region" description="Basic residues" evidence="6">
    <location>
        <begin position="194"/>
        <end position="207"/>
    </location>
</feature>
<keyword evidence="4" id="KW-0539">Nucleus</keyword>
<feature type="domain" description="RRM" evidence="7">
    <location>
        <begin position="65"/>
        <end position="143"/>
    </location>
</feature>
<comment type="caution">
    <text evidence="8">The sequence shown here is derived from an EMBL/GenBank/DDBJ whole genome shotgun (WGS) entry which is preliminary data.</text>
</comment>
<dbReference type="VEuPathDB" id="AmoebaDB:KM1_086710"/>
<accession>A0A5K1V2P7</accession>
<dbReference type="PANTHER" id="PTHR12311">
    <property type="entry name" value="ACTIVATOR OF BASAL TRANSCRIPTION 1"/>
    <property type="match status" value="1"/>
</dbReference>
<comment type="similarity">
    <text evidence="2">Belongs to the ESF2/ABP1 family.</text>
</comment>
<feature type="compositionally biased region" description="Basic and acidic residues" evidence="6">
    <location>
        <begin position="208"/>
        <end position="224"/>
    </location>
</feature>
<evidence type="ECO:0000259" key="7">
    <source>
        <dbReference type="PROSITE" id="PS50102"/>
    </source>
</evidence>
<evidence type="ECO:0000256" key="1">
    <source>
        <dbReference type="ARBA" id="ARBA00004604"/>
    </source>
</evidence>
<evidence type="ECO:0000256" key="4">
    <source>
        <dbReference type="ARBA" id="ARBA00023242"/>
    </source>
</evidence>
<dbReference type="GO" id="GO:0000447">
    <property type="term" value="P:endonucleolytic cleavage in ITS1 to separate SSU-rRNA from 5.8S rRNA and LSU-rRNA from tricistronic rRNA transcript (SSU-rRNA, 5.8S rRNA, LSU-rRNA)"/>
    <property type="evidence" value="ECO:0007669"/>
    <property type="project" value="TreeGrafter"/>
</dbReference>
<dbReference type="GO" id="GO:0000472">
    <property type="term" value="P:endonucleolytic cleavage to generate mature 5'-end of SSU-rRNA from (SSU-rRNA, 5.8S rRNA, LSU-rRNA)"/>
    <property type="evidence" value="ECO:0007669"/>
    <property type="project" value="TreeGrafter"/>
</dbReference>
<gene>
    <name evidence="8" type="ORF">CL6EHI_174110</name>
</gene>
<protein>
    <recommendedName>
        <fullName evidence="7">RRM domain-containing protein</fullName>
    </recommendedName>
</protein>
<dbReference type="VEuPathDB" id="AmoebaDB:EHI7A_043310"/>
<dbReference type="InterPro" id="IPR034353">
    <property type="entry name" value="ABT1/ESF2_RRM"/>
</dbReference>
<dbReference type="PROSITE" id="PS50102">
    <property type="entry name" value="RRM"/>
    <property type="match status" value="1"/>
</dbReference>
<evidence type="ECO:0000313" key="8">
    <source>
        <dbReference type="EMBL" id="GAT95350.1"/>
    </source>
</evidence>
<dbReference type="SMART" id="SM00360">
    <property type="entry name" value="RRM"/>
    <property type="match status" value="1"/>
</dbReference>
<sequence>MSDNEISDLLEDLGSEDLEEIEEEEKEMEEENQNETNSESDKEEKNDNLQTNTKPINEENEEPHGIIYLSVIHKGLNPGIIKGIFSNYGKVSRMHFLEDKKKKGTFKEAWIEFETEKQAKLVALMLNGKVIGGKNRHSPFADKIWNIRFIKGLTWGRIFEDKESKQISQEQQIEFAMRKVKKETESYLANSKKVRNSKFAMRRKERKAKQLKEKEETAPKKNEE</sequence>
<dbReference type="InterPro" id="IPR035979">
    <property type="entry name" value="RBD_domain_sf"/>
</dbReference>
<dbReference type="FunFam" id="3.30.70.330:FF:001160">
    <property type="entry name" value="RNA recognition motif domain containing protein"/>
    <property type="match status" value="1"/>
</dbReference>
<evidence type="ECO:0000256" key="6">
    <source>
        <dbReference type="SAM" id="MobiDB-lite"/>
    </source>
</evidence>
<feature type="region of interest" description="Disordered" evidence="6">
    <location>
        <begin position="194"/>
        <end position="224"/>
    </location>
</feature>
<dbReference type="SUPFAM" id="SSF54928">
    <property type="entry name" value="RNA-binding domain, RBD"/>
    <property type="match status" value="1"/>
</dbReference>
<evidence type="ECO:0000256" key="2">
    <source>
        <dbReference type="ARBA" id="ARBA00005819"/>
    </source>
</evidence>
<keyword evidence="3 5" id="KW-0694">RNA-binding</keyword>
<feature type="region of interest" description="Disordered" evidence="6">
    <location>
        <begin position="1"/>
        <end position="60"/>
    </location>
</feature>
<dbReference type="GO" id="GO:0003723">
    <property type="term" value="F:RNA binding"/>
    <property type="evidence" value="ECO:0007669"/>
    <property type="project" value="UniProtKB-UniRule"/>
</dbReference>
<evidence type="ECO:0000256" key="3">
    <source>
        <dbReference type="ARBA" id="ARBA00022884"/>
    </source>
</evidence>
<dbReference type="OMA" id="PNGSWAF"/>
<dbReference type="VEuPathDB" id="AmoebaDB:EHI8A_042340"/>
<comment type="subcellular location">
    <subcellularLocation>
        <location evidence="1">Nucleus</location>
        <location evidence="1">Nucleolus</location>
    </subcellularLocation>
</comment>
<dbReference type="PANTHER" id="PTHR12311:SF7">
    <property type="entry name" value="ACTIVATOR OF BASAL TRANSCRIPTION 1"/>
    <property type="match status" value="1"/>
</dbReference>
<dbReference type="GO" id="GO:0005730">
    <property type="term" value="C:nucleolus"/>
    <property type="evidence" value="ECO:0007669"/>
    <property type="project" value="UniProtKB-SubCell"/>
</dbReference>
<evidence type="ECO:0000313" key="9">
    <source>
        <dbReference type="Proteomes" id="UP000078387"/>
    </source>
</evidence>
<dbReference type="CDD" id="cd12263">
    <property type="entry name" value="RRM_ABT1_like"/>
    <property type="match status" value="1"/>
</dbReference>